<protein>
    <submittedName>
        <fullName evidence="1">Uncharacterized protein</fullName>
    </submittedName>
</protein>
<organism evidence="1 2">
    <name type="scientific">Russula earlei</name>
    <dbReference type="NCBI Taxonomy" id="71964"/>
    <lineage>
        <taxon>Eukaryota</taxon>
        <taxon>Fungi</taxon>
        <taxon>Dikarya</taxon>
        <taxon>Basidiomycota</taxon>
        <taxon>Agaricomycotina</taxon>
        <taxon>Agaricomycetes</taxon>
        <taxon>Russulales</taxon>
        <taxon>Russulaceae</taxon>
        <taxon>Russula</taxon>
    </lineage>
</organism>
<dbReference type="Proteomes" id="UP001207468">
    <property type="component" value="Unassembled WGS sequence"/>
</dbReference>
<gene>
    <name evidence="1" type="ORF">F5148DRAFT_6368</name>
</gene>
<reference evidence="1" key="1">
    <citation type="submission" date="2021-03" db="EMBL/GenBank/DDBJ databases">
        <title>Evolutionary priming and transition to the ectomycorrhizal habit in an iconic lineage of mushroom-forming fungi: is preadaptation a requirement?</title>
        <authorList>
            <consortium name="DOE Joint Genome Institute"/>
            <person name="Looney B.P."/>
            <person name="Miyauchi S."/>
            <person name="Morin E."/>
            <person name="Drula E."/>
            <person name="Courty P.E."/>
            <person name="Chicoki N."/>
            <person name="Fauchery L."/>
            <person name="Kohler A."/>
            <person name="Kuo A."/>
            <person name="LaButti K."/>
            <person name="Pangilinan J."/>
            <person name="Lipzen A."/>
            <person name="Riley R."/>
            <person name="Andreopoulos W."/>
            <person name="He G."/>
            <person name="Johnson J."/>
            <person name="Barry K.W."/>
            <person name="Grigoriev I.V."/>
            <person name="Nagy L."/>
            <person name="Hibbett D."/>
            <person name="Henrissat B."/>
            <person name="Matheny P.B."/>
            <person name="Labbe J."/>
            <person name="Martin A.F."/>
        </authorList>
    </citation>
    <scope>NUCLEOTIDE SEQUENCE</scope>
    <source>
        <strain evidence="1">BPL698</strain>
    </source>
</reference>
<comment type="caution">
    <text evidence="1">The sequence shown here is derived from an EMBL/GenBank/DDBJ whole genome shotgun (WGS) entry which is preliminary data.</text>
</comment>
<evidence type="ECO:0000313" key="2">
    <source>
        <dbReference type="Proteomes" id="UP001207468"/>
    </source>
</evidence>
<sequence length="225" mass="24938">MPLKSWSIFSQVWRPPTLYSSLQKTSRLFVMSEVLHVRARHPSISENTIPFPHAPSISRQSLSLTSTDIGDIGYSYSQAYASLSHDSNATYQARLSRTPAGSVRSMRSRPGAKQLSPVAEEREERRRSRGSRSYTSSLVTHRSSSIPVPLSGPPVVEIFPEDITEAIMSLLPRVEARTAAIARHRSRRPRLLRALVPVKRIAKAAGSVITGAAKAIPTLCLKHRY</sequence>
<keyword evidence="2" id="KW-1185">Reference proteome</keyword>
<dbReference type="EMBL" id="JAGFNK010000001">
    <property type="protein sequence ID" value="KAI9513455.1"/>
    <property type="molecule type" value="Genomic_DNA"/>
</dbReference>
<proteinExistence type="predicted"/>
<name>A0ACC0UP30_9AGAM</name>
<evidence type="ECO:0000313" key="1">
    <source>
        <dbReference type="EMBL" id="KAI9513455.1"/>
    </source>
</evidence>
<accession>A0ACC0UP30</accession>